<dbReference type="SUPFAM" id="SSF51261">
    <property type="entry name" value="Duplicated hybrid motif"/>
    <property type="match status" value="1"/>
</dbReference>
<evidence type="ECO:0000256" key="1">
    <source>
        <dbReference type="SAM" id="Phobius"/>
    </source>
</evidence>
<dbReference type="Proteomes" id="UP000620327">
    <property type="component" value="Unassembled WGS sequence"/>
</dbReference>
<evidence type="ECO:0000259" key="2">
    <source>
        <dbReference type="Pfam" id="PF01551"/>
    </source>
</evidence>
<keyword evidence="1" id="KW-0472">Membrane</keyword>
<accession>A0A923SCK3</accession>
<dbReference type="InterPro" id="IPR016047">
    <property type="entry name" value="M23ase_b-sheet_dom"/>
</dbReference>
<dbReference type="Gene3D" id="2.70.70.10">
    <property type="entry name" value="Glucose Permease (Domain IIA)"/>
    <property type="match status" value="1"/>
</dbReference>
<dbReference type="InterPro" id="IPR050570">
    <property type="entry name" value="Cell_wall_metabolism_enzyme"/>
</dbReference>
<dbReference type="InterPro" id="IPR011055">
    <property type="entry name" value="Dup_hybrid_motif"/>
</dbReference>
<dbReference type="GO" id="GO:0004222">
    <property type="term" value="F:metalloendopeptidase activity"/>
    <property type="evidence" value="ECO:0007669"/>
    <property type="project" value="TreeGrafter"/>
</dbReference>
<name>A0A923SCK3_9FIRM</name>
<dbReference type="RefSeq" id="WP_187016262.1">
    <property type="nucleotide sequence ID" value="NZ_JACOQI010000032.1"/>
</dbReference>
<dbReference type="FunFam" id="2.70.70.10:FF:000006">
    <property type="entry name" value="M23 family peptidase"/>
    <property type="match status" value="1"/>
</dbReference>
<dbReference type="AlphaFoldDB" id="A0A923SCK3"/>
<comment type="caution">
    <text evidence="3">The sequence shown here is derived from an EMBL/GenBank/DDBJ whole genome shotgun (WGS) entry which is preliminary data.</text>
</comment>
<keyword evidence="1" id="KW-1133">Transmembrane helix</keyword>
<sequence length="353" mass="37829">MVNPAWIIRAAAAVFADEDTRRKLGWIAAAICSPLILTLALICSLLSGSAEHNNSAVLLCFNGGSIPSKTPAEYVAYIEDMRRSFTLLDSAIDAVNDMTENSNSLDGIRVKAVFYAIFFGEDAPSKRAHKQFVDCFVTYEERTRTVTAEDGTETEESYTVAIPVADIAAVYGHIENTLHLEISAEQKSNADSIYNLVRYGIAGGSEGWIPGVDVPFIGADGFCSPIGSGWERRVTSEFGNRVDPITGKRKGHGGMDLAVPTGTPIRAALPGTVTVSKYNTGGYGYYVMIDHGNGLATLYGHCSKLLAKVGQTVEAGDIIALSGSTGRSTGPHLHFEVRVNGERTNPRAYLPKG</sequence>
<evidence type="ECO:0000313" key="4">
    <source>
        <dbReference type="Proteomes" id="UP000620327"/>
    </source>
</evidence>
<dbReference type="PANTHER" id="PTHR21666">
    <property type="entry name" value="PEPTIDASE-RELATED"/>
    <property type="match status" value="1"/>
</dbReference>
<feature type="domain" description="M23ase beta-sheet core" evidence="2">
    <location>
        <begin position="251"/>
        <end position="346"/>
    </location>
</feature>
<dbReference type="PANTHER" id="PTHR21666:SF270">
    <property type="entry name" value="MUREIN HYDROLASE ACTIVATOR ENVC"/>
    <property type="match status" value="1"/>
</dbReference>
<keyword evidence="4" id="KW-1185">Reference proteome</keyword>
<dbReference type="CDD" id="cd12797">
    <property type="entry name" value="M23_peptidase"/>
    <property type="match status" value="1"/>
</dbReference>
<proteinExistence type="predicted"/>
<gene>
    <name evidence="3" type="ORF">H8Z83_17670</name>
</gene>
<keyword evidence="1" id="KW-0812">Transmembrane</keyword>
<feature type="transmembrane region" description="Helical" evidence="1">
    <location>
        <begin position="24"/>
        <end position="46"/>
    </location>
</feature>
<organism evidence="3 4">
    <name type="scientific">Dysosmobacter segnis</name>
    <dbReference type="NCBI Taxonomy" id="2763042"/>
    <lineage>
        <taxon>Bacteria</taxon>
        <taxon>Bacillati</taxon>
        <taxon>Bacillota</taxon>
        <taxon>Clostridia</taxon>
        <taxon>Eubacteriales</taxon>
        <taxon>Oscillospiraceae</taxon>
        <taxon>Dysosmobacter</taxon>
    </lineage>
</organism>
<dbReference type="EMBL" id="JACOQI010000032">
    <property type="protein sequence ID" value="MBC5772117.1"/>
    <property type="molecule type" value="Genomic_DNA"/>
</dbReference>
<protein>
    <submittedName>
        <fullName evidence="3">M23 family metallopeptidase</fullName>
    </submittedName>
</protein>
<dbReference type="Pfam" id="PF01551">
    <property type="entry name" value="Peptidase_M23"/>
    <property type="match status" value="1"/>
</dbReference>
<evidence type="ECO:0000313" key="3">
    <source>
        <dbReference type="EMBL" id="MBC5772117.1"/>
    </source>
</evidence>
<reference evidence="3" key="1">
    <citation type="submission" date="2020-08" db="EMBL/GenBank/DDBJ databases">
        <title>Genome public.</title>
        <authorList>
            <person name="Liu C."/>
            <person name="Sun Q."/>
        </authorList>
    </citation>
    <scope>NUCLEOTIDE SEQUENCE</scope>
    <source>
        <strain evidence="3">BX15</strain>
    </source>
</reference>